<accession>A0A2V0NNG0</accession>
<feature type="compositionally biased region" description="Pro residues" evidence="1">
    <location>
        <begin position="249"/>
        <end position="264"/>
    </location>
</feature>
<dbReference type="Proteomes" id="UP000247498">
    <property type="component" value="Unassembled WGS sequence"/>
</dbReference>
<evidence type="ECO:0000313" key="3">
    <source>
        <dbReference type="EMBL" id="GBF88022.1"/>
    </source>
</evidence>
<keyword evidence="2" id="KW-0472">Membrane</keyword>
<comment type="caution">
    <text evidence="3">The sequence shown here is derived from an EMBL/GenBank/DDBJ whole genome shotgun (WGS) entry which is preliminary data.</text>
</comment>
<evidence type="ECO:0000256" key="1">
    <source>
        <dbReference type="SAM" id="MobiDB-lite"/>
    </source>
</evidence>
<dbReference type="EMBL" id="BDRX01000003">
    <property type="protein sequence ID" value="GBF88022.1"/>
    <property type="molecule type" value="Genomic_DNA"/>
</dbReference>
<feature type="transmembrane region" description="Helical" evidence="2">
    <location>
        <begin position="92"/>
        <end position="111"/>
    </location>
</feature>
<evidence type="ECO:0000256" key="2">
    <source>
        <dbReference type="SAM" id="Phobius"/>
    </source>
</evidence>
<organism evidence="3 4">
    <name type="scientific">Raphidocelis subcapitata</name>
    <dbReference type="NCBI Taxonomy" id="307507"/>
    <lineage>
        <taxon>Eukaryota</taxon>
        <taxon>Viridiplantae</taxon>
        <taxon>Chlorophyta</taxon>
        <taxon>core chlorophytes</taxon>
        <taxon>Chlorophyceae</taxon>
        <taxon>CS clade</taxon>
        <taxon>Sphaeropleales</taxon>
        <taxon>Selenastraceae</taxon>
        <taxon>Raphidocelis</taxon>
    </lineage>
</organism>
<dbReference type="InParanoid" id="A0A2V0NNG0"/>
<feature type="region of interest" description="Disordered" evidence="1">
    <location>
        <begin position="456"/>
        <end position="475"/>
    </location>
</feature>
<name>A0A2V0NNG0_9CHLO</name>
<keyword evidence="2" id="KW-0812">Transmembrane</keyword>
<reference evidence="3 4" key="1">
    <citation type="journal article" date="2018" name="Sci. Rep.">
        <title>Raphidocelis subcapitata (=Pseudokirchneriella subcapitata) provides an insight into genome evolution and environmental adaptations in the Sphaeropleales.</title>
        <authorList>
            <person name="Suzuki S."/>
            <person name="Yamaguchi H."/>
            <person name="Nakajima N."/>
            <person name="Kawachi M."/>
        </authorList>
    </citation>
    <scope>NUCLEOTIDE SEQUENCE [LARGE SCALE GENOMIC DNA]</scope>
    <source>
        <strain evidence="3 4">NIES-35</strain>
    </source>
</reference>
<dbReference type="AlphaFoldDB" id="A0A2V0NNG0"/>
<protein>
    <submittedName>
        <fullName evidence="3">Uncharacterized protein</fullName>
    </submittedName>
</protein>
<dbReference type="OrthoDB" id="10615752at2759"/>
<sequence>MRSNKHWHPSLSGTQLTTRFLEAFFCALSLAAAAWTLAAVGSPLPAAALAAAAAAAGLLTSGAHIGIPIFVRLTRHGRRLLAHHPWADAASSSALCLAFAAAAGLLLRAAAVRGCLAQSARPPGWGAGLSPDGSASKAAQMSFSLDDHIHIWPRGPSDLRSEAAVGWTMLVEVLFAGQLNPDYGRDPDFQQLLASHVKRIWRPSTTAARGMDLNSPQSDAAGAAGADAAAMAAIFDAGEVSFNPRRPAAAPPSPPPPPPPPPFAPAGGGAAPDAAAPALAALVSMRPEAGAAAVGPGFVGFDMIETTLRAFEAGQPPAVAMWAPYTQPNLTQPYEELSDYERVMLDAFDGGYVSFDSFRPLEGAEARRRARAAEAAAEARRGATVCSLVEACIAACLLSTVAFGASAVLAGLEVRQGRGAAAAAAAGAAAAKGGALAAPDALEAERALSANLRARESCDGRPGPLSAPLAGAGGA</sequence>
<gene>
    <name evidence="3" type="ORF">Rsub_00734</name>
</gene>
<keyword evidence="4" id="KW-1185">Reference proteome</keyword>
<evidence type="ECO:0000313" key="4">
    <source>
        <dbReference type="Proteomes" id="UP000247498"/>
    </source>
</evidence>
<feature type="compositionally biased region" description="Low complexity" evidence="1">
    <location>
        <begin position="462"/>
        <end position="475"/>
    </location>
</feature>
<proteinExistence type="predicted"/>
<keyword evidence="2" id="KW-1133">Transmembrane helix</keyword>
<feature type="transmembrane region" description="Helical" evidence="2">
    <location>
        <begin position="46"/>
        <end position="71"/>
    </location>
</feature>
<feature type="region of interest" description="Disordered" evidence="1">
    <location>
        <begin position="242"/>
        <end position="271"/>
    </location>
</feature>
<feature type="transmembrane region" description="Helical" evidence="2">
    <location>
        <begin position="20"/>
        <end position="40"/>
    </location>
</feature>